<dbReference type="SMART" id="SM00879">
    <property type="entry name" value="Brix"/>
    <property type="match status" value="1"/>
</dbReference>
<dbReference type="GO" id="GO:0042134">
    <property type="term" value="F:rRNA primary transcript binding"/>
    <property type="evidence" value="ECO:0007669"/>
    <property type="project" value="InterPro"/>
</dbReference>
<sequence>MMQRHRRLTREYLHRKHKEGTQRAIQEKKEKVKKALDNSHILPSALRTEAIALADKLDWDDEGGAGIVTHEDDEYRWAGVEDPRIMITTSRDPSAKLKQFAKELKLIFPNAQRLNRGNYEMKQLVAACRANNVTDFVLVHEHRGQPDTLIVSHLPYGPTATFSLSNVVMRHDIPNIGTMSEQYPHLIFQNFKSRLGNRVMNILKYLFPVPKEDSKRVITFANQDDFISFRHHTYRKNESRKLELEEAGPRMEMKLYQIKLGTIDQLDAADSEWQLKPYMNTAKKRRFLSDDPGFLAAETTPSV</sequence>
<dbReference type="EMBL" id="MTYJ01000011">
    <property type="protein sequence ID" value="OQV23578.1"/>
    <property type="molecule type" value="Genomic_DNA"/>
</dbReference>
<dbReference type="InterPro" id="IPR007109">
    <property type="entry name" value="Brix"/>
</dbReference>
<dbReference type="GO" id="GO:0042274">
    <property type="term" value="P:ribosomal small subunit biogenesis"/>
    <property type="evidence" value="ECO:0007669"/>
    <property type="project" value="UniProtKB-ARBA"/>
</dbReference>
<reference evidence="4" key="1">
    <citation type="submission" date="2017-01" db="EMBL/GenBank/DDBJ databases">
        <title>Comparative genomics of anhydrobiosis in the tardigrade Hypsibius dujardini.</title>
        <authorList>
            <person name="Yoshida Y."/>
            <person name="Koutsovoulos G."/>
            <person name="Laetsch D."/>
            <person name="Stevens L."/>
            <person name="Kumar S."/>
            <person name="Horikawa D."/>
            <person name="Ishino K."/>
            <person name="Komine S."/>
            <person name="Tomita M."/>
            <person name="Blaxter M."/>
            <person name="Arakawa K."/>
        </authorList>
    </citation>
    <scope>NUCLEOTIDE SEQUENCE [LARGE SCALE GENOMIC DNA]</scope>
    <source>
        <strain evidence="4">Z151</strain>
    </source>
</reference>
<dbReference type="Gene3D" id="3.40.50.10480">
    <property type="entry name" value="Probable brix-domain ribosomal biogenesis protein"/>
    <property type="match status" value="1"/>
</dbReference>
<proteinExistence type="predicted"/>
<dbReference type="FunFam" id="3.40.50.10480:FF:000001">
    <property type="entry name" value="IMP4, U3 small nucleolar ribonucleoprotein"/>
    <property type="match status" value="1"/>
</dbReference>
<dbReference type="PROSITE" id="PS50833">
    <property type="entry name" value="BRIX"/>
    <property type="match status" value="1"/>
</dbReference>
<accession>A0A1W0X847</accession>
<feature type="compositionally biased region" description="Basic residues" evidence="1">
    <location>
        <begin position="1"/>
        <end position="18"/>
    </location>
</feature>
<keyword evidence="4" id="KW-1185">Reference proteome</keyword>
<evidence type="ECO:0000256" key="1">
    <source>
        <dbReference type="SAM" id="MobiDB-lite"/>
    </source>
</evidence>
<dbReference type="AlphaFoldDB" id="A0A1W0X847"/>
<dbReference type="GO" id="GO:0005654">
    <property type="term" value="C:nucleoplasm"/>
    <property type="evidence" value="ECO:0007669"/>
    <property type="project" value="UniProtKB-ARBA"/>
</dbReference>
<evidence type="ECO:0000313" key="4">
    <source>
        <dbReference type="Proteomes" id="UP000192578"/>
    </source>
</evidence>
<feature type="region of interest" description="Disordered" evidence="1">
    <location>
        <begin position="1"/>
        <end position="25"/>
    </location>
</feature>
<dbReference type="Proteomes" id="UP000192578">
    <property type="component" value="Unassembled WGS sequence"/>
</dbReference>
<organism evidence="3 4">
    <name type="scientific">Hypsibius exemplaris</name>
    <name type="common">Freshwater tardigrade</name>
    <dbReference type="NCBI Taxonomy" id="2072580"/>
    <lineage>
        <taxon>Eukaryota</taxon>
        <taxon>Metazoa</taxon>
        <taxon>Ecdysozoa</taxon>
        <taxon>Tardigrada</taxon>
        <taxon>Eutardigrada</taxon>
        <taxon>Parachela</taxon>
        <taxon>Hypsibioidea</taxon>
        <taxon>Hypsibiidae</taxon>
        <taxon>Hypsibius</taxon>
    </lineage>
</organism>
<keyword evidence="3" id="KW-0687">Ribonucleoprotein</keyword>
<dbReference type="SUPFAM" id="SSF52954">
    <property type="entry name" value="Class II aaRS ABD-related"/>
    <property type="match status" value="1"/>
</dbReference>
<evidence type="ECO:0000259" key="2">
    <source>
        <dbReference type="PROSITE" id="PS50833"/>
    </source>
</evidence>
<dbReference type="Pfam" id="PF04427">
    <property type="entry name" value="Brix"/>
    <property type="match status" value="1"/>
</dbReference>
<dbReference type="PANTHER" id="PTHR22734:SF2">
    <property type="entry name" value="U3 SMALL NUCLEOLAR RIBONUCLEOPROTEIN PROTEIN IMP4"/>
    <property type="match status" value="1"/>
</dbReference>
<dbReference type="GO" id="GO:0030515">
    <property type="term" value="F:snoRNA binding"/>
    <property type="evidence" value="ECO:0007669"/>
    <property type="project" value="TreeGrafter"/>
</dbReference>
<feature type="domain" description="Brix" evidence="2">
    <location>
        <begin position="83"/>
        <end position="264"/>
    </location>
</feature>
<dbReference type="PANTHER" id="PTHR22734">
    <property type="entry name" value="U3 SMALL NUCLEOLAR RIBONUCLEOPROTEIN PROTEIN IMP4"/>
    <property type="match status" value="1"/>
</dbReference>
<evidence type="ECO:0000313" key="3">
    <source>
        <dbReference type="EMBL" id="OQV23578.1"/>
    </source>
</evidence>
<dbReference type="OrthoDB" id="10253204at2759"/>
<comment type="caution">
    <text evidence="3">The sequence shown here is derived from an EMBL/GenBank/DDBJ whole genome shotgun (WGS) entry which is preliminary data.</text>
</comment>
<gene>
    <name evidence="3" type="ORF">BV898_02696</name>
</gene>
<dbReference type="InterPro" id="IPR044281">
    <property type="entry name" value="IMP4/RPF1"/>
</dbReference>
<dbReference type="GO" id="GO:0034457">
    <property type="term" value="C:Mpp10 complex"/>
    <property type="evidence" value="ECO:0007669"/>
    <property type="project" value="UniProtKB-ARBA"/>
</dbReference>
<dbReference type="GO" id="GO:0032040">
    <property type="term" value="C:small-subunit processome"/>
    <property type="evidence" value="ECO:0007669"/>
    <property type="project" value="TreeGrafter"/>
</dbReference>
<protein>
    <submittedName>
        <fullName evidence="3">U3 small nucleolar ribonucleoprotein IMP4</fullName>
    </submittedName>
</protein>
<name>A0A1W0X847_HYPEX</name>
<dbReference type="GO" id="GO:0006364">
    <property type="term" value="P:rRNA processing"/>
    <property type="evidence" value="ECO:0007669"/>
    <property type="project" value="InterPro"/>
</dbReference>